<feature type="compositionally biased region" description="Pro residues" evidence="6">
    <location>
        <begin position="358"/>
        <end position="369"/>
    </location>
</feature>
<dbReference type="OrthoDB" id="690068at2759"/>
<dbReference type="GO" id="GO:0000981">
    <property type="term" value="F:DNA-binding transcription factor activity, RNA polymerase II-specific"/>
    <property type="evidence" value="ECO:0007669"/>
    <property type="project" value="TreeGrafter"/>
</dbReference>
<feature type="domain" description="BHLH" evidence="7">
    <location>
        <begin position="135"/>
        <end position="188"/>
    </location>
</feature>
<dbReference type="Pfam" id="PF00010">
    <property type="entry name" value="HLH"/>
    <property type="match status" value="1"/>
</dbReference>
<feature type="region of interest" description="Disordered" evidence="6">
    <location>
        <begin position="349"/>
        <end position="374"/>
    </location>
</feature>
<protein>
    <recommendedName>
        <fullName evidence="7">BHLH domain-containing protein</fullName>
    </recommendedName>
</protein>
<keyword evidence="4" id="KW-0804">Transcription</keyword>
<dbReference type="PANTHER" id="PTHR45776">
    <property type="entry name" value="MIP04163P"/>
    <property type="match status" value="1"/>
</dbReference>
<feature type="compositionally biased region" description="Polar residues" evidence="6">
    <location>
        <begin position="405"/>
        <end position="426"/>
    </location>
</feature>
<feature type="region of interest" description="Disordered" evidence="6">
    <location>
        <begin position="404"/>
        <end position="452"/>
    </location>
</feature>
<dbReference type="AlphaFoldDB" id="A0A9W8E4A8"/>
<dbReference type="InterPro" id="IPR011598">
    <property type="entry name" value="bHLH_dom"/>
</dbReference>
<feature type="compositionally biased region" description="Low complexity" evidence="6">
    <location>
        <begin position="231"/>
        <end position="243"/>
    </location>
</feature>
<dbReference type="GO" id="GO:0000978">
    <property type="term" value="F:RNA polymerase II cis-regulatory region sequence-specific DNA binding"/>
    <property type="evidence" value="ECO:0007669"/>
    <property type="project" value="TreeGrafter"/>
</dbReference>
<dbReference type="GO" id="GO:0046983">
    <property type="term" value="F:protein dimerization activity"/>
    <property type="evidence" value="ECO:0007669"/>
    <property type="project" value="InterPro"/>
</dbReference>
<evidence type="ECO:0000256" key="2">
    <source>
        <dbReference type="ARBA" id="ARBA00023015"/>
    </source>
</evidence>
<keyword evidence="5" id="KW-0539">Nucleus</keyword>
<accession>A0A9W8E4A8</accession>
<keyword evidence="2" id="KW-0805">Transcription regulation</keyword>
<evidence type="ECO:0000313" key="8">
    <source>
        <dbReference type="EMBL" id="KAJ1953975.1"/>
    </source>
</evidence>
<dbReference type="SUPFAM" id="SSF47459">
    <property type="entry name" value="HLH, helix-loop-helix DNA-binding domain"/>
    <property type="match status" value="1"/>
</dbReference>
<evidence type="ECO:0000256" key="4">
    <source>
        <dbReference type="ARBA" id="ARBA00023163"/>
    </source>
</evidence>
<feature type="compositionally biased region" description="Polar residues" evidence="6">
    <location>
        <begin position="218"/>
        <end position="230"/>
    </location>
</feature>
<evidence type="ECO:0000313" key="9">
    <source>
        <dbReference type="Proteomes" id="UP001150925"/>
    </source>
</evidence>
<evidence type="ECO:0000256" key="1">
    <source>
        <dbReference type="ARBA" id="ARBA00004123"/>
    </source>
</evidence>
<sequence length="511" mass="54148">MDSLASPTTSAPLFVPGQHVATTIEPSLSMSIDTGPPVAGLGGGSSGVATAPTTRCSSPAFDGEEDEGGMCGLSDSNQDFPNNKPLFLNFTSDLSPFTATRKPKTRRPNVYRVSGVNILNRNSVDSKTVMERIQRRRENHNYVERRRRDNINLTITELSQVLPDAVKQGVKLNKGSVLRLAVDYIREVQMENRIMRSELGLPEDPPTEAQRLALATTTSLGYMSNTHTATSSRRSSPNLSPNSQEPESGRTPQKNTMAHTSVSPSPTAATLSSTNGYMSNSARSSRRQSTTAPAVSFAVPFDSQATTKPNSVPPSRVSTGQQHLPPFGAFPAAMAEAFDNRLRDPVTYNPSAVQTPLPSIPNTPVPSVPNSPGISPNRPIEELVLPSLNENKVFNAKPSVLGVNHSDSQVNGENGGSTSDTSNIPSTPRRISAGKVGPPSSSFSAMSSRGNGPVGRTGFITPTSPAGGYTNGGNGYPHPVNTIPVGHTTPLPSLLATLSHAAKLPQHHPLE</sequence>
<dbReference type="PANTHER" id="PTHR45776:SF2">
    <property type="entry name" value="MIP04163P"/>
    <property type="match status" value="1"/>
</dbReference>
<dbReference type="Gene3D" id="4.10.280.10">
    <property type="entry name" value="Helix-loop-helix DNA-binding domain"/>
    <property type="match status" value="1"/>
</dbReference>
<evidence type="ECO:0000256" key="6">
    <source>
        <dbReference type="SAM" id="MobiDB-lite"/>
    </source>
</evidence>
<gene>
    <name evidence="8" type="ORF">IWQ62_005870</name>
</gene>
<dbReference type="Proteomes" id="UP001150925">
    <property type="component" value="Unassembled WGS sequence"/>
</dbReference>
<dbReference type="CDD" id="cd11387">
    <property type="entry name" value="bHLHzip_USF_MITF"/>
    <property type="match status" value="1"/>
</dbReference>
<keyword evidence="3" id="KW-0238">DNA-binding</keyword>
<feature type="non-terminal residue" evidence="8">
    <location>
        <position position="511"/>
    </location>
</feature>
<dbReference type="GO" id="GO:0005634">
    <property type="term" value="C:nucleus"/>
    <property type="evidence" value="ECO:0007669"/>
    <property type="project" value="UniProtKB-SubCell"/>
</dbReference>
<proteinExistence type="predicted"/>
<keyword evidence="9" id="KW-1185">Reference proteome</keyword>
<dbReference type="InterPro" id="IPR036638">
    <property type="entry name" value="HLH_DNA-bd_sf"/>
</dbReference>
<evidence type="ECO:0000259" key="7">
    <source>
        <dbReference type="PROSITE" id="PS50888"/>
    </source>
</evidence>
<comment type="caution">
    <text evidence="8">The sequence shown here is derived from an EMBL/GenBank/DDBJ whole genome shotgun (WGS) entry which is preliminary data.</text>
</comment>
<organism evidence="8 9">
    <name type="scientific">Dispira parvispora</name>
    <dbReference type="NCBI Taxonomy" id="1520584"/>
    <lineage>
        <taxon>Eukaryota</taxon>
        <taxon>Fungi</taxon>
        <taxon>Fungi incertae sedis</taxon>
        <taxon>Zoopagomycota</taxon>
        <taxon>Kickxellomycotina</taxon>
        <taxon>Dimargaritomycetes</taxon>
        <taxon>Dimargaritales</taxon>
        <taxon>Dimargaritaceae</taxon>
        <taxon>Dispira</taxon>
    </lineage>
</organism>
<feature type="compositionally biased region" description="Low complexity" evidence="6">
    <location>
        <begin position="260"/>
        <end position="289"/>
    </location>
</feature>
<name>A0A9W8E4A8_9FUNG</name>
<evidence type="ECO:0000256" key="3">
    <source>
        <dbReference type="ARBA" id="ARBA00023125"/>
    </source>
</evidence>
<reference evidence="8" key="1">
    <citation type="submission" date="2022-07" db="EMBL/GenBank/DDBJ databases">
        <title>Phylogenomic reconstructions and comparative analyses of Kickxellomycotina fungi.</title>
        <authorList>
            <person name="Reynolds N.K."/>
            <person name="Stajich J.E."/>
            <person name="Barry K."/>
            <person name="Grigoriev I.V."/>
            <person name="Crous P."/>
            <person name="Smith M.E."/>
        </authorList>
    </citation>
    <scope>NUCLEOTIDE SEQUENCE</scope>
    <source>
        <strain evidence="8">RSA 1196</strain>
    </source>
</reference>
<dbReference type="SMART" id="SM00353">
    <property type="entry name" value="HLH"/>
    <property type="match status" value="1"/>
</dbReference>
<evidence type="ECO:0000256" key="5">
    <source>
        <dbReference type="ARBA" id="ARBA00023242"/>
    </source>
</evidence>
<feature type="compositionally biased region" description="Polar residues" evidence="6">
    <location>
        <begin position="244"/>
        <end position="259"/>
    </location>
</feature>
<comment type="subcellular location">
    <subcellularLocation>
        <location evidence="1">Nucleus</location>
    </subcellularLocation>
</comment>
<dbReference type="PROSITE" id="PS50888">
    <property type="entry name" value="BHLH"/>
    <property type="match status" value="1"/>
</dbReference>
<dbReference type="EMBL" id="JANBPY010002711">
    <property type="protein sequence ID" value="KAJ1953975.1"/>
    <property type="molecule type" value="Genomic_DNA"/>
</dbReference>
<feature type="region of interest" description="Disordered" evidence="6">
    <location>
        <begin position="218"/>
        <end position="320"/>
    </location>
</feature>